<evidence type="ECO:0000313" key="2">
    <source>
        <dbReference type="EMBL" id="GFQ96376.1"/>
    </source>
</evidence>
<evidence type="ECO:0000313" key="3">
    <source>
        <dbReference type="Proteomes" id="UP000887116"/>
    </source>
</evidence>
<reference evidence="2" key="1">
    <citation type="submission" date="2020-07" db="EMBL/GenBank/DDBJ databases">
        <title>Multicomponent nature underlies the extraordinary mechanical properties of spider dragline silk.</title>
        <authorList>
            <person name="Kono N."/>
            <person name="Nakamura H."/>
            <person name="Mori M."/>
            <person name="Yoshida Y."/>
            <person name="Ohtoshi R."/>
            <person name="Malay A.D."/>
            <person name="Moran D.A.P."/>
            <person name="Tomita M."/>
            <person name="Numata K."/>
            <person name="Arakawa K."/>
        </authorList>
    </citation>
    <scope>NUCLEOTIDE SEQUENCE</scope>
</reference>
<keyword evidence="3" id="KW-1185">Reference proteome</keyword>
<dbReference type="EMBL" id="BMAO01024598">
    <property type="protein sequence ID" value="GFQ96376.1"/>
    <property type="molecule type" value="Genomic_DNA"/>
</dbReference>
<dbReference type="Proteomes" id="UP000887116">
    <property type="component" value="Unassembled WGS sequence"/>
</dbReference>
<evidence type="ECO:0000256" key="1">
    <source>
        <dbReference type="SAM" id="MobiDB-lite"/>
    </source>
</evidence>
<dbReference type="AlphaFoldDB" id="A0A8X6L5R9"/>
<comment type="caution">
    <text evidence="2">The sequence shown here is derived from an EMBL/GenBank/DDBJ whole genome shotgun (WGS) entry which is preliminary data.</text>
</comment>
<organism evidence="2 3">
    <name type="scientific">Trichonephila clavata</name>
    <name type="common">Joro spider</name>
    <name type="synonym">Nephila clavata</name>
    <dbReference type="NCBI Taxonomy" id="2740835"/>
    <lineage>
        <taxon>Eukaryota</taxon>
        <taxon>Metazoa</taxon>
        <taxon>Ecdysozoa</taxon>
        <taxon>Arthropoda</taxon>
        <taxon>Chelicerata</taxon>
        <taxon>Arachnida</taxon>
        <taxon>Araneae</taxon>
        <taxon>Araneomorphae</taxon>
        <taxon>Entelegynae</taxon>
        <taxon>Araneoidea</taxon>
        <taxon>Nephilidae</taxon>
        <taxon>Trichonephila</taxon>
    </lineage>
</organism>
<name>A0A8X6L5R9_TRICU</name>
<protein>
    <submittedName>
        <fullName evidence="2">Uncharacterized protein</fullName>
    </submittedName>
</protein>
<accession>A0A8X6L5R9</accession>
<sequence>MKLKFMVSPRNQTPVRDGKLRRGSHSHLNMHEQLSRTSALSQDMALYPTSRSYIFTLNITKALEVFHNLPSDIESDESSLSEEEDIVTESHFQVKISILMRK</sequence>
<gene>
    <name evidence="2" type="ORF">TNCT_495361</name>
</gene>
<feature type="region of interest" description="Disordered" evidence="1">
    <location>
        <begin position="1"/>
        <end position="25"/>
    </location>
</feature>
<proteinExistence type="predicted"/>